<dbReference type="InterPro" id="IPR000535">
    <property type="entry name" value="MSP_dom"/>
</dbReference>
<name>A0A8S1U023_PAROT</name>
<comment type="caution">
    <text evidence="6">The sequence shown here is derived from an EMBL/GenBank/DDBJ whole genome shotgun (WGS) entry which is preliminary data.</text>
</comment>
<accession>A0A8S1U023</accession>
<dbReference type="GO" id="GO:0090158">
    <property type="term" value="P:endoplasmic reticulum membrane organization"/>
    <property type="evidence" value="ECO:0007669"/>
    <property type="project" value="TreeGrafter"/>
</dbReference>
<keyword evidence="4" id="KW-0472">Membrane</keyword>
<organism evidence="6 7">
    <name type="scientific">Paramecium octaurelia</name>
    <dbReference type="NCBI Taxonomy" id="43137"/>
    <lineage>
        <taxon>Eukaryota</taxon>
        <taxon>Sar</taxon>
        <taxon>Alveolata</taxon>
        <taxon>Ciliophora</taxon>
        <taxon>Intramacronucleata</taxon>
        <taxon>Oligohymenophorea</taxon>
        <taxon>Peniculida</taxon>
        <taxon>Parameciidae</taxon>
        <taxon>Paramecium</taxon>
    </lineage>
</organism>
<evidence type="ECO:0000313" key="7">
    <source>
        <dbReference type="Proteomes" id="UP000683925"/>
    </source>
</evidence>
<dbReference type="GO" id="GO:0061817">
    <property type="term" value="P:endoplasmic reticulum-plasma membrane tethering"/>
    <property type="evidence" value="ECO:0007669"/>
    <property type="project" value="TreeGrafter"/>
</dbReference>
<sequence>MQSLVEIEPKEILYFEVEENKLAHAQMSIKNLTQENVSFQIKLTRPLLFRVKPPCGIINPNQTKIIEFSTNRPMESDEKIDNKFLINTCFIDSINSDLIIFWKSRDQSTIQQQQIRGRIKQNIQQDTQSPSQESESNVFKQNSIQFNSVIVQKVNDDQIKHCRYQLEDSKNKNTKSLKRKPELKNNQHYQKNIIVISTLLCSSLLSQWVQQKVI</sequence>
<dbReference type="PANTHER" id="PTHR10809">
    <property type="entry name" value="VESICLE-ASSOCIATED MEMBRANE PROTEIN-ASSOCIATED PROTEIN"/>
    <property type="match status" value="1"/>
</dbReference>
<dbReference type="GO" id="GO:0005886">
    <property type="term" value="C:plasma membrane"/>
    <property type="evidence" value="ECO:0007669"/>
    <property type="project" value="TreeGrafter"/>
</dbReference>
<dbReference type="Proteomes" id="UP000683925">
    <property type="component" value="Unassembled WGS sequence"/>
</dbReference>
<gene>
    <name evidence="6" type="ORF">POCTA_138.1.T0340091</name>
</gene>
<evidence type="ECO:0000259" key="5">
    <source>
        <dbReference type="PROSITE" id="PS50202"/>
    </source>
</evidence>
<evidence type="ECO:0000256" key="2">
    <source>
        <dbReference type="ARBA" id="ARBA00022692"/>
    </source>
</evidence>
<keyword evidence="7" id="KW-1185">Reference proteome</keyword>
<evidence type="ECO:0000256" key="3">
    <source>
        <dbReference type="ARBA" id="ARBA00022989"/>
    </source>
</evidence>
<proteinExistence type="predicted"/>
<evidence type="ECO:0000313" key="6">
    <source>
        <dbReference type="EMBL" id="CAD8157674.1"/>
    </source>
</evidence>
<dbReference type="AlphaFoldDB" id="A0A8S1U023"/>
<dbReference type="Pfam" id="PF00635">
    <property type="entry name" value="Motile_Sperm"/>
    <property type="match status" value="1"/>
</dbReference>
<evidence type="ECO:0000256" key="1">
    <source>
        <dbReference type="ARBA" id="ARBA00004211"/>
    </source>
</evidence>
<dbReference type="InterPro" id="IPR016763">
    <property type="entry name" value="VAP"/>
</dbReference>
<dbReference type="PROSITE" id="PS50202">
    <property type="entry name" value="MSP"/>
    <property type="match status" value="1"/>
</dbReference>
<evidence type="ECO:0000256" key="4">
    <source>
        <dbReference type="ARBA" id="ARBA00023136"/>
    </source>
</evidence>
<protein>
    <recommendedName>
        <fullName evidence="5">MSP domain-containing protein</fullName>
    </recommendedName>
</protein>
<comment type="subcellular location">
    <subcellularLocation>
        <location evidence="1">Membrane</location>
        <topology evidence="1">Single-pass type IV membrane protein</topology>
    </subcellularLocation>
</comment>
<dbReference type="GO" id="GO:0005789">
    <property type="term" value="C:endoplasmic reticulum membrane"/>
    <property type="evidence" value="ECO:0007669"/>
    <property type="project" value="InterPro"/>
</dbReference>
<dbReference type="PANTHER" id="PTHR10809:SF6">
    <property type="entry name" value="AT11025P-RELATED"/>
    <property type="match status" value="1"/>
</dbReference>
<keyword evidence="3" id="KW-1133">Transmembrane helix</keyword>
<feature type="domain" description="MSP" evidence="5">
    <location>
        <begin position="4"/>
        <end position="120"/>
    </location>
</feature>
<reference evidence="6" key="1">
    <citation type="submission" date="2021-01" db="EMBL/GenBank/DDBJ databases">
        <authorList>
            <consortium name="Genoscope - CEA"/>
            <person name="William W."/>
        </authorList>
    </citation>
    <scope>NUCLEOTIDE SEQUENCE</scope>
</reference>
<keyword evidence="2" id="KW-0812">Transmembrane</keyword>
<dbReference type="EMBL" id="CAJJDP010000034">
    <property type="protein sequence ID" value="CAD8157674.1"/>
    <property type="molecule type" value="Genomic_DNA"/>
</dbReference>
<dbReference type="OrthoDB" id="264603at2759"/>